<comment type="caution">
    <text evidence="11">The sequence shown here is derived from an EMBL/GenBank/DDBJ whole genome shotgun (WGS) entry which is preliminary data.</text>
</comment>
<comment type="pathway">
    <text evidence="10">Lipid metabolism; phospholipid metabolism.</text>
</comment>
<keyword evidence="11" id="KW-0012">Acyltransferase</keyword>
<dbReference type="InterPro" id="IPR003664">
    <property type="entry name" value="FA_synthesis"/>
</dbReference>
<dbReference type="PIRSF" id="PIRSF002465">
    <property type="entry name" value="Phsphlp_syn_PlsX"/>
    <property type="match status" value="1"/>
</dbReference>
<dbReference type="GO" id="GO:0016746">
    <property type="term" value="F:acyltransferase activity"/>
    <property type="evidence" value="ECO:0007669"/>
    <property type="project" value="UniProtKB-KW"/>
</dbReference>
<dbReference type="PANTHER" id="PTHR30100">
    <property type="entry name" value="FATTY ACID/PHOSPHOLIPID SYNTHESIS PROTEIN PLSX"/>
    <property type="match status" value="1"/>
</dbReference>
<dbReference type="HAMAP" id="MF_00019">
    <property type="entry name" value="PlsX"/>
    <property type="match status" value="1"/>
</dbReference>
<dbReference type="Gene3D" id="3.40.718.10">
    <property type="entry name" value="Isopropylmalate Dehydrogenase"/>
    <property type="match status" value="1"/>
</dbReference>
<reference evidence="12" key="1">
    <citation type="journal article" date="2019" name="Int. J. Syst. Evol. Microbiol.">
        <title>The Global Catalogue of Microorganisms (GCM) 10K type strain sequencing project: providing services to taxonomists for standard genome sequencing and annotation.</title>
        <authorList>
            <consortium name="The Broad Institute Genomics Platform"/>
            <consortium name="The Broad Institute Genome Sequencing Center for Infectious Disease"/>
            <person name="Wu L."/>
            <person name="Ma J."/>
        </authorList>
    </citation>
    <scope>NUCLEOTIDE SEQUENCE [LARGE SCALE GENOMIC DNA]</scope>
    <source>
        <strain evidence="12">JCM 15089</strain>
    </source>
</reference>
<dbReference type="NCBIfam" id="TIGR00182">
    <property type="entry name" value="plsX"/>
    <property type="match status" value="1"/>
</dbReference>
<organism evidence="11 12">
    <name type="scientific">Rhizomicrobium electricum</name>
    <dbReference type="NCBI Taxonomy" id="480070"/>
    <lineage>
        <taxon>Bacteria</taxon>
        <taxon>Pseudomonadati</taxon>
        <taxon>Pseudomonadota</taxon>
        <taxon>Alphaproteobacteria</taxon>
        <taxon>Micropepsales</taxon>
        <taxon>Micropepsaceae</taxon>
        <taxon>Rhizomicrobium</taxon>
    </lineage>
</organism>
<dbReference type="InterPro" id="IPR012281">
    <property type="entry name" value="Phospholipid_synth_PlsX-like"/>
</dbReference>
<keyword evidence="12" id="KW-1185">Reference proteome</keyword>
<dbReference type="Pfam" id="PF02504">
    <property type="entry name" value="FA_synthesis"/>
    <property type="match status" value="1"/>
</dbReference>
<evidence type="ECO:0000313" key="12">
    <source>
        <dbReference type="Proteomes" id="UP001499951"/>
    </source>
</evidence>
<evidence type="ECO:0000256" key="6">
    <source>
        <dbReference type="ARBA" id="ARBA00023209"/>
    </source>
</evidence>
<evidence type="ECO:0000256" key="7">
    <source>
        <dbReference type="ARBA" id="ARBA00023264"/>
    </source>
</evidence>
<evidence type="ECO:0000256" key="5">
    <source>
        <dbReference type="ARBA" id="ARBA00023098"/>
    </source>
</evidence>
<dbReference type="PANTHER" id="PTHR30100:SF1">
    <property type="entry name" value="PHOSPHATE ACYLTRANSFERASE"/>
    <property type="match status" value="1"/>
</dbReference>
<evidence type="ECO:0000256" key="4">
    <source>
        <dbReference type="ARBA" id="ARBA00022679"/>
    </source>
</evidence>
<keyword evidence="6 10" id="KW-0594">Phospholipid biosynthesis</keyword>
<dbReference type="Proteomes" id="UP001499951">
    <property type="component" value="Unassembled WGS sequence"/>
</dbReference>
<evidence type="ECO:0000256" key="10">
    <source>
        <dbReference type="HAMAP-Rule" id="MF_00019"/>
    </source>
</evidence>
<evidence type="ECO:0000256" key="9">
    <source>
        <dbReference type="ARBA" id="ARBA00046608"/>
    </source>
</evidence>
<evidence type="ECO:0000256" key="2">
    <source>
        <dbReference type="ARBA" id="ARBA00022490"/>
    </source>
</evidence>
<comment type="subunit">
    <text evidence="9 10">Homodimer. Probably interacts with PlsY.</text>
</comment>
<name>A0ABP3PTP5_9PROT</name>
<comment type="similarity">
    <text evidence="10">Belongs to the PlsX family.</text>
</comment>
<protein>
    <recommendedName>
        <fullName evidence="8 10">Phosphate acyltransferase</fullName>
        <ecNumber evidence="8 10">2.3.1.274</ecNumber>
    </recommendedName>
    <alternativeName>
        <fullName evidence="10">Acyl-ACP phosphotransacylase</fullName>
    </alternativeName>
    <alternativeName>
        <fullName evidence="10">Acyl-[acyl-carrier-protein]--phosphate acyltransferase</fullName>
    </alternativeName>
    <alternativeName>
        <fullName evidence="10">Phosphate-acyl-ACP acyltransferase</fullName>
    </alternativeName>
</protein>
<keyword evidence="7 10" id="KW-1208">Phospholipid metabolism</keyword>
<dbReference type="EC" id="2.3.1.274" evidence="8 10"/>
<evidence type="ECO:0000256" key="1">
    <source>
        <dbReference type="ARBA" id="ARBA00001232"/>
    </source>
</evidence>
<comment type="function">
    <text evidence="10">Catalyzes the reversible formation of acyl-phosphate (acyl-PO(4)) from acyl-[acyl-carrier-protein] (acyl-ACP). This enzyme utilizes acyl-ACP as fatty acyl donor, but not acyl-CoA.</text>
</comment>
<dbReference type="RefSeq" id="WP_166933965.1">
    <property type="nucleotide sequence ID" value="NZ_BAAADD010000005.1"/>
</dbReference>
<keyword evidence="2 10" id="KW-0963">Cytoplasm</keyword>
<sequence>MAGELTVSIDAMGGDAGPSVVVSALARTIQRHPDVKFILHGDETVLNQLIAKRKGKFAGRVSVRHAATRVAMDEKPSFALRRRRDSSLWHAIESVKSGEAQAVVSAGNTGALMAMGMYQLGLIDGISRPAIASVWPTQRGQVVVLDCGANVECDSEQLVDFAIMGEALSRALFGLPKPRVGLVNVGQEEVKGHEAVRNAAHTLRQSDLPMEFCGFIEGNNILEGAVDVAVMDGFTGNVVLKMLEGAAKLIAFFLKGALKRSLMSRLGALLAAGALLALRRKLDPRAYGGGLMVGLNSVVVKAHGGTDSVGFAYAVDTAIDLALGGVNDAIVSDRAGVRPEAVAS</sequence>
<accession>A0ABP3PTP5</accession>
<keyword evidence="4 10" id="KW-0808">Transferase</keyword>
<evidence type="ECO:0000313" key="11">
    <source>
        <dbReference type="EMBL" id="GAA0570769.1"/>
    </source>
</evidence>
<dbReference type="EMBL" id="BAAADD010000005">
    <property type="protein sequence ID" value="GAA0570769.1"/>
    <property type="molecule type" value="Genomic_DNA"/>
</dbReference>
<keyword evidence="5 10" id="KW-0443">Lipid metabolism</keyword>
<comment type="subcellular location">
    <subcellularLocation>
        <location evidence="10">Cytoplasm</location>
    </subcellularLocation>
    <text evidence="10">Associated with the membrane possibly through PlsY.</text>
</comment>
<comment type="catalytic activity">
    <reaction evidence="1 10">
        <text>a fatty acyl-[ACP] + phosphate = an acyl phosphate + holo-[ACP]</text>
        <dbReference type="Rhea" id="RHEA:42292"/>
        <dbReference type="Rhea" id="RHEA-COMP:9685"/>
        <dbReference type="Rhea" id="RHEA-COMP:14125"/>
        <dbReference type="ChEBI" id="CHEBI:43474"/>
        <dbReference type="ChEBI" id="CHEBI:59918"/>
        <dbReference type="ChEBI" id="CHEBI:64479"/>
        <dbReference type="ChEBI" id="CHEBI:138651"/>
        <dbReference type="EC" id="2.3.1.274"/>
    </reaction>
</comment>
<dbReference type="SUPFAM" id="SSF53659">
    <property type="entry name" value="Isocitrate/Isopropylmalate dehydrogenase-like"/>
    <property type="match status" value="1"/>
</dbReference>
<keyword evidence="3 10" id="KW-0444">Lipid biosynthesis</keyword>
<gene>
    <name evidence="10 11" type="primary">plsX</name>
    <name evidence="11" type="ORF">GCM10008942_19370</name>
</gene>
<evidence type="ECO:0000256" key="8">
    <source>
        <dbReference type="ARBA" id="ARBA00024069"/>
    </source>
</evidence>
<proteinExistence type="inferred from homology"/>
<evidence type="ECO:0000256" key="3">
    <source>
        <dbReference type="ARBA" id="ARBA00022516"/>
    </source>
</evidence>